<keyword evidence="1" id="KW-0472">Membrane</keyword>
<gene>
    <name evidence="2" type="ORF">V6N11_019649</name>
</gene>
<name>A0ABR2NLC0_9ROSI</name>
<protein>
    <submittedName>
        <fullName evidence="2">Uncharacterized protein</fullName>
    </submittedName>
</protein>
<sequence>MVFAVNNFDEDGRQRRMLTATLRMRIVYQGLQLSLLLFCCLFAKGFLNCFGAAVHMIGWEKQNDGQSPTSSIRTIVIRNSLWGNISKSKAGR</sequence>
<proteinExistence type="predicted"/>
<evidence type="ECO:0000313" key="3">
    <source>
        <dbReference type="Proteomes" id="UP001396334"/>
    </source>
</evidence>
<dbReference type="EMBL" id="JBBPBN010000125">
    <property type="protein sequence ID" value="KAK8976975.1"/>
    <property type="molecule type" value="Genomic_DNA"/>
</dbReference>
<dbReference type="Proteomes" id="UP001396334">
    <property type="component" value="Unassembled WGS sequence"/>
</dbReference>
<organism evidence="2 3">
    <name type="scientific">Hibiscus sabdariffa</name>
    <name type="common">roselle</name>
    <dbReference type="NCBI Taxonomy" id="183260"/>
    <lineage>
        <taxon>Eukaryota</taxon>
        <taxon>Viridiplantae</taxon>
        <taxon>Streptophyta</taxon>
        <taxon>Embryophyta</taxon>
        <taxon>Tracheophyta</taxon>
        <taxon>Spermatophyta</taxon>
        <taxon>Magnoliopsida</taxon>
        <taxon>eudicotyledons</taxon>
        <taxon>Gunneridae</taxon>
        <taxon>Pentapetalae</taxon>
        <taxon>rosids</taxon>
        <taxon>malvids</taxon>
        <taxon>Malvales</taxon>
        <taxon>Malvaceae</taxon>
        <taxon>Malvoideae</taxon>
        <taxon>Hibiscus</taxon>
    </lineage>
</organism>
<feature type="transmembrane region" description="Helical" evidence="1">
    <location>
        <begin position="26"/>
        <end position="47"/>
    </location>
</feature>
<accession>A0ABR2NLC0</accession>
<keyword evidence="3" id="KW-1185">Reference proteome</keyword>
<evidence type="ECO:0000313" key="2">
    <source>
        <dbReference type="EMBL" id="KAK8976975.1"/>
    </source>
</evidence>
<comment type="caution">
    <text evidence="2">The sequence shown here is derived from an EMBL/GenBank/DDBJ whole genome shotgun (WGS) entry which is preliminary data.</text>
</comment>
<keyword evidence="1" id="KW-0812">Transmembrane</keyword>
<evidence type="ECO:0000256" key="1">
    <source>
        <dbReference type="SAM" id="Phobius"/>
    </source>
</evidence>
<reference evidence="2 3" key="1">
    <citation type="journal article" date="2024" name="G3 (Bethesda)">
        <title>Genome assembly of Hibiscus sabdariffa L. provides insights into metabolisms of medicinal natural products.</title>
        <authorList>
            <person name="Kim T."/>
        </authorList>
    </citation>
    <scope>NUCLEOTIDE SEQUENCE [LARGE SCALE GENOMIC DNA]</scope>
    <source>
        <strain evidence="2">TK-2024</strain>
        <tissue evidence="2">Old leaves</tissue>
    </source>
</reference>
<keyword evidence="1" id="KW-1133">Transmembrane helix</keyword>